<sequence length="199" mass="22789">MIFAEHLIDDDPHVPFALAFRLGRRLPLVGCGDGLVTRRSRTEFPIPPSYKARSYLLNSSLSAPRLEFAFGFFPFPSSFLHSHLVCTLDRAWHPITRQIHLTATVIHLIFPYDSPETDDNLVSIAHFYFVFIFMRRRWAVLRFFFHGSVGLDPFREVPLYVRISLTLLGLSCTVLSSPTFLNTPSFCPGLFSRVRCPLI</sequence>
<organism evidence="1">
    <name type="scientific">Petromyces alliaceus</name>
    <name type="common">Aspergillus alliaceus</name>
    <dbReference type="NCBI Taxonomy" id="209559"/>
    <lineage>
        <taxon>Eukaryota</taxon>
        <taxon>Fungi</taxon>
        <taxon>Dikarya</taxon>
        <taxon>Ascomycota</taxon>
        <taxon>Pezizomycotina</taxon>
        <taxon>Eurotiomycetes</taxon>
        <taxon>Eurotiomycetidae</taxon>
        <taxon>Eurotiales</taxon>
        <taxon>Aspergillaceae</taxon>
        <taxon>Aspergillus</taxon>
        <taxon>Aspergillus subgen. Circumdati</taxon>
    </lineage>
</organism>
<dbReference type="Proteomes" id="UP000326877">
    <property type="component" value="Unassembled WGS sequence"/>
</dbReference>
<dbReference type="AlphaFoldDB" id="A0A5N7C1X0"/>
<reference evidence="1" key="1">
    <citation type="submission" date="2019-04" db="EMBL/GenBank/DDBJ databases">
        <title>Friends and foes A comparative genomics studyof 23 Aspergillus species from section Flavi.</title>
        <authorList>
            <consortium name="DOE Joint Genome Institute"/>
            <person name="Kjaerbolling I."/>
            <person name="Vesth T."/>
            <person name="Frisvad J.C."/>
            <person name="Nybo J.L."/>
            <person name="Theobald S."/>
            <person name="Kildgaard S."/>
            <person name="Isbrandt T."/>
            <person name="Kuo A."/>
            <person name="Sato A."/>
            <person name="Lyhne E.K."/>
            <person name="Kogle M.E."/>
            <person name="Wiebenga A."/>
            <person name="Kun R.S."/>
            <person name="Lubbers R.J."/>
            <person name="Makela M.R."/>
            <person name="Barry K."/>
            <person name="Chovatia M."/>
            <person name="Clum A."/>
            <person name="Daum C."/>
            <person name="Haridas S."/>
            <person name="He G."/>
            <person name="LaButti K."/>
            <person name="Lipzen A."/>
            <person name="Mondo S."/>
            <person name="Riley R."/>
            <person name="Salamov A."/>
            <person name="Simmons B.A."/>
            <person name="Magnuson J.K."/>
            <person name="Henrissat B."/>
            <person name="Mortensen U.H."/>
            <person name="Larsen T.O."/>
            <person name="Devries R.P."/>
            <person name="Grigoriev I.V."/>
            <person name="Machida M."/>
            <person name="Baker S.E."/>
            <person name="Andersen M.R."/>
        </authorList>
    </citation>
    <scope>NUCLEOTIDE SEQUENCE [LARGE SCALE GENOMIC DNA]</scope>
    <source>
        <strain evidence="1">IBT 14317</strain>
    </source>
</reference>
<proteinExistence type="predicted"/>
<protein>
    <submittedName>
        <fullName evidence="1">Uncharacterized protein</fullName>
    </submittedName>
</protein>
<accession>A0A5N7C1X0</accession>
<gene>
    <name evidence="1" type="ORF">BDV23DRAFT_160342</name>
</gene>
<dbReference type="EMBL" id="ML735287">
    <property type="protein sequence ID" value="KAE8387843.1"/>
    <property type="molecule type" value="Genomic_DNA"/>
</dbReference>
<name>A0A5N7C1X0_PETAA</name>
<evidence type="ECO:0000313" key="1">
    <source>
        <dbReference type="EMBL" id="KAE8387843.1"/>
    </source>
</evidence>